<organism evidence="1 2">
    <name type="scientific">Cyanophage S-RIM32</name>
    <dbReference type="NCBI Taxonomy" id="1278479"/>
    <lineage>
        <taxon>Viruses</taxon>
        <taxon>Duplodnaviria</taxon>
        <taxon>Heunggongvirae</taxon>
        <taxon>Uroviricota</taxon>
        <taxon>Caudoviricetes</taxon>
        <taxon>Pantevenvirales</taxon>
        <taxon>Kyanoviridae</taxon>
        <taxon>Bristolvirus</taxon>
        <taxon>Bristolvirus rhodeisland</taxon>
    </lineage>
</organism>
<dbReference type="EMBL" id="KU594606">
    <property type="protein sequence ID" value="AMO43098.1"/>
    <property type="molecule type" value="Genomic_DNA"/>
</dbReference>
<dbReference type="RefSeq" id="YP_009301591.1">
    <property type="nucleotide sequence ID" value="NC_031235.1"/>
</dbReference>
<gene>
    <name evidence="1" type="ORF">R1080702_089</name>
</gene>
<accession>A0A127KMA7</accession>
<protein>
    <submittedName>
        <fullName evidence="1">Uncharacterized protein</fullName>
    </submittedName>
</protein>
<evidence type="ECO:0000313" key="2">
    <source>
        <dbReference type="Proteomes" id="UP000203157"/>
    </source>
</evidence>
<dbReference type="GeneID" id="29122591"/>
<dbReference type="Proteomes" id="UP000203157">
    <property type="component" value="Segment"/>
</dbReference>
<keyword evidence="2" id="KW-1185">Reference proteome</keyword>
<sequence length="48" mass="5473">MQLNFEQIDALIGLIEFHDDWDEVSDIVGTDVSLLHDILTEMRDAVTV</sequence>
<proteinExistence type="predicted"/>
<dbReference type="KEGG" id="vg:29122591"/>
<reference evidence="1 2" key="1">
    <citation type="submission" date="2016-01" db="EMBL/GenBank/DDBJ databases">
        <title>The genomic content and context of auxiliary metabolic genes in marine cyanophages.</title>
        <authorList>
            <person name="Marston M.F."/>
            <person name="Martiny J.B.H."/>
            <person name="Crummett L.T."/>
        </authorList>
    </citation>
    <scope>NUCLEOTIDE SEQUENCE [LARGE SCALE GENOMIC DNA]</scope>
    <source>
        <strain evidence="1">RW_108_0702</strain>
    </source>
</reference>
<name>A0A127KMA7_9CAUD</name>
<evidence type="ECO:0000313" key="1">
    <source>
        <dbReference type="EMBL" id="AMO43098.1"/>
    </source>
</evidence>